<evidence type="ECO:0008006" key="3">
    <source>
        <dbReference type="Google" id="ProtNLM"/>
    </source>
</evidence>
<dbReference type="EMBL" id="MPUH01000876">
    <property type="protein sequence ID" value="OMJ72745.1"/>
    <property type="molecule type" value="Genomic_DNA"/>
</dbReference>
<accession>A0A1R2B7V7</accession>
<dbReference type="Proteomes" id="UP000187209">
    <property type="component" value="Unassembled WGS sequence"/>
</dbReference>
<protein>
    <recommendedName>
        <fullName evidence="3">RING-type domain-containing protein</fullName>
    </recommendedName>
</protein>
<evidence type="ECO:0000313" key="2">
    <source>
        <dbReference type="Proteomes" id="UP000187209"/>
    </source>
</evidence>
<evidence type="ECO:0000313" key="1">
    <source>
        <dbReference type="EMBL" id="OMJ72745.1"/>
    </source>
</evidence>
<name>A0A1R2B7V7_9CILI</name>
<keyword evidence="2" id="KW-1185">Reference proteome</keyword>
<proteinExistence type="predicted"/>
<reference evidence="1 2" key="1">
    <citation type="submission" date="2016-11" db="EMBL/GenBank/DDBJ databases">
        <title>The macronuclear genome of Stentor coeruleus: a giant cell with tiny introns.</title>
        <authorList>
            <person name="Slabodnick M."/>
            <person name="Ruby J.G."/>
            <person name="Reiff S.B."/>
            <person name="Swart E.C."/>
            <person name="Gosai S."/>
            <person name="Prabakaran S."/>
            <person name="Witkowska E."/>
            <person name="Larue G.E."/>
            <person name="Fisher S."/>
            <person name="Freeman R.M."/>
            <person name="Gunawardena J."/>
            <person name="Chu W."/>
            <person name="Stover N.A."/>
            <person name="Gregory B.D."/>
            <person name="Nowacki M."/>
            <person name="Derisi J."/>
            <person name="Roy S.W."/>
            <person name="Marshall W.F."/>
            <person name="Sood P."/>
        </authorList>
    </citation>
    <scope>NUCLEOTIDE SEQUENCE [LARGE SCALE GENOMIC DNA]</scope>
    <source>
        <strain evidence="1">WM001</strain>
    </source>
</reference>
<comment type="caution">
    <text evidence="1">The sequence shown here is derived from an EMBL/GenBank/DDBJ whole genome shotgun (WGS) entry which is preliminary data.</text>
</comment>
<dbReference type="AlphaFoldDB" id="A0A1R2B7V7"/>
<organism evidence="1 2">
    <name type="scientific">Stentor coeruleus</name>
    <dbReference type="NCBI Taxonomy" id="5963"/>
    <lineage>
        <taxon>Eukaryota</taxon>
        <taxon>Sar</taxon>
        <taxon>Alveolata</taxon>
        <taxon>Ciliophora</taxon>
        <taxon>Postciliodesmatophora</taxon>
        <taxon>Heterotrichea</taxon>
        <taxon>Heterotrichida</taxon>
        <taxon>Stentoridae</taxon>
        <taxon>Stentor</taxon>
    </lineage>
</organism>
<sequence length="274" mass="31737">MTEPSGFQAKKEPMLGRGNIESQQTETIELIFTNLLPCIDYNKCIRDSNFWMLLSDIEQSNQCESLRCNMKRFFSCSTCKLKRGFQLICGCLICDTCENCNCHRDFTPEELKSKKSLECLKCFTIKPLPYFNLNPCTHFCNSCLGKEFLKGKKYCKICKAPYNQLNLDKKECSKCKGLFDFSHLVELSCFHNICVSCRKGNNGQKRNISKCNTECNKILETKDIYKITKGNLEKCMICLRMLEIDKFSRTRYNEIHGCIDVCGDCQEDRLRSQN</sequence>
<gene>
    <name evidence="1" type="ORF">SteCoe_28725</name>
</gene>